<dbReference type="InterPro" id="IPR023346">
    <property type="entry name" value="Lysozyme-like_dom_sf"/>
</dbReference>
<evidence type="ECO:0000256" key="1">
    <source>
        <dbReference type="SAM" id="MobiDB-lite"/>
    </source>
</evidence>
<proteinExistence type="predicted"/>
<dbReference type="EMBL" id="JAALAA010000005">
    <property type="protein sequence ID" value="NGN92472.1"/>
    <property type="molecule type" value="Genomic_DNA"/>
</dbReference>
<evidence type="ECO:0000256" key="2">
    <source>
        <dbReference type="SAM" id="SignalP"/>
    </source>
</evidence>
<sequence>MRHRILGLVAVSISATLLSLCPATTAVAAPARTSVTYADLVAMFGDKVGNKKTVETGLPTLNRAMSDARITTPYRQAAYLTTLANESSFHHDAKGPHDKRKYAGRGYIQLTGEANYTDAGAYFGIDLRRRPELARSLDHSAPISRWYWTVARDINPLADALEMGKVNAAIGYPYDKEEDAERCRDFKAALEHLNGSVPRGIDCTRPKPKKADDQDRTADAP</sequence>
<gene>
    <name evidence="4" type="ORF">G5C66_06915</name>
</gene>
<accession>A0A6M1QYP0</accession>
<name>A0A6M1QYP0_9ACTN</name>
<evidence type="ECO:0000313" key="4">
    <source>
        <dbReference type="EMBL" id="NGN92472.1"/>
    </source>
</evidence>
<keyword evidence="2" id="KW-0732">Signal</keyword>
<keyword evidence="5" id="KW-1185">Reference proteome</keyword>
<evidence type="ECO:0000259" key="3">
    <source>
        <dbReference type="Pfam" id="PF00182"/>
    </source>
</evidence>
<protein>
    <recommendedName>
        <fullName evidence="3">Glycoside hydrolase family 19 catalytic domain-containing protein</fullName>
    </recommendedName>
</protein>
<organism evidence="4 5">
    <name type="scientific">Nocardioides turkmenicus</name>
    <dbReference type="NCBI Taxonomy" id="2711220"/>
    <lineage>
        <taxon>Bacteria</taxon>
        <taxon>Bacillati</taxon>
        <taxon>Actinomycetota</taxon>
        <taxon>Actinomycetes</taxon>
        <taxon>Propionibacteriales</taxon>
        <taxon>Nocardioidaceae</taxon>
        <taxon>Nocardioides</taxon>
    </lineage>
</organism>
<feature type="compositionally biased region" description="Basic and acidic residues" evidence="1">
    <location>
        <begin position="202"/>
        <end position="221"/>
    </location>
</feature>
<dbReference type="GO" id="GO:0006032">
    <property type="term" value="P:chitin catabolic process"/>
    <property type="evidence" value="ECO:0007669"/>
    <property type="project" value="InterPro"/>
</dbReference>
<dbReference type="Gene3D" id="1.10.530.10">
    <property type="match status" value="1"/>
</dbReference>
<feature type="chain" id="PRO_5026820467" description="Glycoside hydrolase family 19 catalytic domain-containing protein" evidence="2">
    <location>
        <begin position="29"/>
        <end position="221"/>
    </location>
</feature>
<dbReference type="AlphaFoldDB" id="A0A6M1QYP0"/>
<dbReference type="RefSeq" id="WP_165110243.1">
    <property type="nucleotide sequence ID" value="NZ_JAALAA010000005.1"/>
</dbReference>
<evidence type="ECO:0000313" key="5">
    <source>
        <dbReference type="Proteomes" id="UP000483261"/>
    </source>
</evidence>
<reference evidence="4 5" key="1">
    <citation type="submission" date="2020-02" db="EMBL/GenBank/DDBJ databases">
        <title>Whole-genome analyses of novel actinobacteria.</title>
        <authorList>
            <person name="Sahin N."/>
        </authorList>
    </citation>
    <scope>NUCLEOTIDE SEQUENCE [LARGE SCALE GENOMIC DNA]</scope>
    <source>
        <strain evidence="4 5">KC13</strain>
    </source>
</reference>
<feature type="domain" description="Glycoside hydrolase family 19 catalytic" evidence="3">
    <location>
        <begin position="97"/>
        <end position="212"/>
    </location>
</feature>
<dbReference type="GO" id="GO:0004568">
    <property type="term" value="F:chitinase activity"/>
    <property type="evidence" value="ECO:0007669"/>
    <property type="project" value="InterPro"/>
</dbReference>
<dbReference type="GO" id="GO:0016998">
    <property type="term" value="P:cell wall macromolecule catabolic process"/>
    <property type="evidence" value="ECO:0007669"/>
    <property type="project" value="InterPro"/>
</dbReference>
<dbReference type="Proteomes" id="UP000483261">
    <property type="component" value="Unassembled WGS sequence"/>
</dbReference>
<feature type="signal peptide" evidence="2">
    <location>
        <begin position="1"/>
        <end position="28"/>
    </location>
</feature>
<dbReference type="Pfam" id="PF00182">
    <property type="entry name" value="Glyco_hydro_19"/>
    <property type="match status" value="1"/>
</dbReference>
<dbReference type="SUPFAM" id="SSF53955">
    <property type="entry name" value="Lysozyme-like"/>
    <property type="match status" value="1"/>
</dbReference>
<comment type="caution">
    <text evidence="4">The sequence shown here is derived from an EMBL/GenBank/DDBJ whole genome shotgun (WGS) entry which is preliminary data.</text>
</comment>
<feature type="region of interest" description="Disordered" evidence="1">
    <location>
        <begin position="197"/>
        <end position="221"/>
    </location>
</feature>
<dbReference type="InterPro" id="IPR000726">
    <property type="entry name" value="Glyco_hydro_19_cat"/>
</dbReference>